<protein>
    <recommendedName>
        <fullName evidence="3">Entericidin B</fullName>
    </recommendedName>
</protein>
<name>G5QBK9_SALMO</name>
<accession>G5QBK9</accession>
<proteinExistence type="predicted"/>
<comment type="caution">
    <text evidence="1">The sequence shown here is derived from an EMBL/GenBank/DDBJ whole genome shotgun (WGS) entry which is preliminary data.</text>
</comment>
<dbReference type="EMBL" id="AFCS01001318">
    <property type="protein sequence ID" value="EHC72255.1"/>
    <property type="molecule type" value="Genomic_DNA"/>
</dbReference>
<reference evidence="1 2" key="1">
    <citation type="journal article" date="2011" name="BMC Genomics">
        <title>Genome sequencing reveals diversification of virulence factor content and possible host adaptation in distinct subpopulations of Salmonella enterica.</title>
        <authorList>
            <person name="den Bakker H.C."/>
            <person name="Moreno Switt A.I."/>
            <person name="Govoni G."/>
            <person name="Cummings C.A."/>
            <person name="Ranieri M.L."/>
            <person name="Degoricija L."/>
            <person name="Hoelzer K."/>
            <person name="Rodriguez-Rivera L.D."/>
            <person name="Brown S."/>
            <person name="Bolchacova E."/>
            <person name="Furtado M.R."/>
            <person name="Wiedmann M."/>
        </authorList>
    </citation>
    <scope>NUCLEOTIDE SEQUENCE [LARGE SCALE GENOMIC DNA]</scope>
    <source>
        <strain evidence="1 2">S5-403</strain>
    </source>
</reference>
<gene>
    <name evidence="1" type="ORF">LTSEMON_5945</name>
</gene>
<dbReference type="AlphaFoldDB" id="G5QBK9"/>
<sequence length="78" mass="9012">MGDRSRKKGTVQISSNLFFDCVPQTAIYFLIVSRKKVIRVRKSEKRGSFVQVTNSKVVFYIHLQLIKDNILSVVICYT</sequence>
<evidence type="ECO:0008006" key="3">
    <source>
        <dbReference type="Google" id="ProtNLM"/>
    </source>
</evidence>
<dbReference type="Proteomes" id="UP000003221">
    <property type="component" value="Unassembled WGS sequence"/>
</dbReference>
<organism evidence="1 2">
    <name type="scientific">Salmonella enterica subsp. enterica serovar Montevideo str. S5-403</name>
    <dbReference type="NCBI Taxonomy" id="913242"/>
    <lineage>
        <taxon>Bacteria</taxon>
        <taxon>Pseudomonadati</taxon>
        <taxon>Pseudomonadota</taxon>
        <taxon>Gammaproteobacteria</taxon>
        <taxon>Enterobacterales</taxon>
        <taxon>Enterobacteriaceae</taxon>
        <taxon>Salmonella</taxon>
    </lineage>
</organism>
<evidence type="ECO:0000313" key="1">
    <source>
        <dbReference type="EMBL" id="EHC72255.1"/>
    </source>
</evidence>
<evidence type="ECO:0000313" key="2">
    <source>
        <dbReference type="Proteomes" id="UP000003221"/>
    </source>
</evidence>